<dbReference type="SUPFAM" id="SSF53822">
    <property type="entry name" value="Periplasmic binding protein-like I"/>
    <property type="match status" value="1"/>
</dbReference>
<keyword evidence="9" id="KW-0325">Glycoprotein</keyword>
<evidence type="ECO:0000256" key="10">
    <source>
        <dbReference type="ARBA" id="ARBA00023257"/>
    </source>
</evidence>
<dbReference type="Gene3D" id="3.40.190.10">
    <property type="entry name" value="Periplasmic binding protein-like II"/>
    <property type="match status" value="1"/>
</dbReference>
<feature type="transmembrane region" description="Helical" evidence="14">
    <location>
        <begin position="520"/>
        <end position="540"/>
    </location>
</feature>
<feature type="transmembrane region" description="Helical" evidence="14">
    <location>
        <begin position="546"/>
        <end position="568"/>
    </location>
</feature>
<comment type="subcellular location">
    <subcellularLocation>
        <location evidence="1">Membrane</location>
        <topology evidence="1">Multi-pass membrane protein</topology>
    </subcellularLocation>
    <subcellularLocation>
        <location evidence="13">Postsynaptic cell membrane</location>
    </subcellularLocation>
</comment>
<dbReference type="EMBL" id="MRZV01000492">
    <property type="protein sequence ID" value="PIK48931.1"/>
    <property type="molecule type" value="Genomic_DNA"/>
</dbReference>
<dbReference type="Pfam" id="PF01094">
    <property type="entry name" value="ANF_receptor"/>
    <property type="match status" value="1"/>
</dbReference>
<evidence type="ECO:0000256" key="5">
    <source>
        <dbReference type="ARBA" id="ARBA00023018"/>
    </source>
</evidence>
<proteinExistence type="predicted"/>
<evidence type="ECO:0000313" key="17">
    <source>
        <dbReference type="Proteomes" id="UP000230750"/>
    </source>
</evidence>
<dbReference type="AlphaFoldDB" id="A0A2G8KLP6"/>
<reference evidence="16 17" key="1">
    <citation type="journal article" date="2017" name="PLoS Biol.">
        <title>The sea cucumber genome provides insights into morphological evolution and visceral regeneration.</title>
        <authorList>
            <person name="Zhang X."/>
            <person name="Sun L."/>
            <person name="Yuan J."/>
            <person name="Sun Y."/>
            <person name="Gao Y."/>
            <person name="Zhang L."/>
            <person name="Li S."/>
            <person name="Dai H."/>
            <person name="Hamel J.F."/>
            <person name="Liu C."/>
            <person name="Yu Y."/>
            <person name="Liu S."/>
            <person name="Lin W."/>
            <person name="Guo K."/>
            <person name="Jin S."/>
            <person name="Xu P."/>
            <person name="Storey K.B."/>
            <person name="Huan P."/>
            <person name="Zhang T."/>
            <person name="Zhou Y."/>
            <person name="Zhang J."/>
            <person name="Lin C."/>
            <person name="Li X."/>
            <person name="Xing L."/>
            <person name="Huo D."/>
            <person name="Sun M."/>
            <person name="Wang L."/>
            <person name="Mercier A."/>
            <person name="Li F."/>
            <person name="Yang H."/>
            <person name="Xiang J."/>
        </authorList>
    </citation>
    <scope>NUCLEOTIDE SEQUENCE [LARGE SCALE GENOMIC DNA]</scope>
    <source>
        <strain evidence="16">Shaxun</strain>
        <tissue evidence="16">Muscle</tissue>
    </source>
</reference>
<evidence type="ECO:0000256" key="4">
    <source>
        <dbReference type="ARBA" id="ARBA00022989"/>
    </source>
</evidence>
<dbReference type="InterPro" id="IPR015683">
    <property type="entry name" value="Ionotropic_Glu_rcpt"/>
</dbReference>
<keyword evidence="12" id="KW-0407">Ion channel</keyword>
<evidence type="ECO:0000256" key="7">
    <source>
        <dbReference type="ARBA" id="ARBA00023136"/>
    </source>
</evidence>
<dbReference type="Gene3D" id="3.40.50.2300">
    <property type="match status" value="2"/>
</dbReference>
<dbReference type="SUPFAM" id="SSF53850">
    <property type="entry name" value="Periplasmic binding protein-like II"/>
    <property type="match status" value="1"/>
</dbReference>
<accession>A0A2G8KLP6</accession>
<dbReference type="STRING" id="307972.A0A2G8KLP6"/>
<feature type="domain" description="Ionotropic glutamate receptor L-glutamate and glycine-binding" evidence="15">
    <location>
        <begin position="398"/>
        <end position="464"/>
    </location>
</feature>
<name>A0A2G8KLP6_STIJA</name>
<evidence type="ECO:0000256" key="9">
    <source>
        <dbReference type="ARBA" id="ARBA00023180"/>
    </source>
</evidence>
<gene>
    <name evidence="16" type="ORF">BSL78_14200</name>
</gene>
<keyword evidence="5" id="KW-0770">Synapse</keyword>
<comment type="caution">
    <text evidence="16">The sequence shown here is derived from an EMBL/GenBank/DDBJ whole genome shotgun (WGS) entry which is preliminary data.</text>
</comment>
<evidence type="ECO:0000256" key="2">
    <source>
        <dbReference type="ARBA" id="ARBA00022448"/>
    </source>
</evidence>
<dbReference type="GO" id="GO:0015276">
    <property type="term" value="F:ligand-gated monoatomic ion channel activity"/>
    <property type="evidence" value="ECO:0007669"/>
    <property type="project" value="InterPro"/>
</dbReference>
<keyword evidence="8 16" id="KW-0675">Receptor</keyword>
<keyword evidence="11" id="KW-1071">Ligand-gated ion channel</keyword>
<keyword evidence="3 14" id="KW-0812">Transmembrane</keyword>
<evidence type="ECO:0000256" key="1">
    <source>
        <dbReference type="ARBA" id="ARBA00004141"/>
    </source>
</evidence>
<organism evidence="16 17">
    <name type="scientific">Stichopus japonicus</name>
    <name type="common">Sea cucumber</name>
    <dbReference type="NCBI Taxonomy" id="307972"/>
    <lineage>
        <taxon>Eukaryota</taxon>
        <taxon>Metazoa</taxon>
        <taxon>Echinodermata</taxon>
        <taxon>Eleutherozoa</taxon>
        <taxon>Echinozoa</taxon>
        <taxon>Holothuroidea</taxon>
        <taxon>Aspidochirotacea</taxon>
        <taxon>Aspidochirotida</taxon>
        <taxon>Stichopodidae</taxon>
        <taxon>Apostichopus</taxon>
    </lineage>
</organism>
<evidence type="ECO:0000256" key="3">
    <source>
        <dbReference type="ARBA" id="ARBA00022692"/>
    </source>
</evidence>
<keyword evidence="2" id="KW-0813">Transport</keyword>
<dbReference type="Pfam" id="PF10613">
    <property type="entry name" value="Lig_chan-Glu_bd"/>
    <property type="match status" value="1"/>
</dbReference>
<dbReference type="Proteomes" id="UP000230750">
    <property type="component" value="Unassembled WGS sequence"/>
</dbReference>
<keyword evidence="6" id="KW-0406">Ion transport</keyword>
<evidence type="ECO:0000256" key="11">
    <source>
        <dbReference type="ARBA" id="ARBA00023286"/>
    </source>
</evidence>
<dbReference type="InterPro" id="IPR028082">
    <property type="entry name" value="Peripla_BP_I"/>
</dbReference>
<dbReference type="SMART" id="SM00918">
    <property type="entry name" value="Lig_chan-Glu_bd"/>
    <property type="match status" value="1"/>
</dbReference>
<dbReference type="Gene3D" id="1.10.287.70">
    <property type="match status" value="1"/>
</dbReference>
<keyword evidence="17" id="KW-1185">Reference proteome</keyword>
<keyword evidence="4 14" id="KW-1133">Transmembrane helix</keyword>
<sequence length="612" mass="70485">MIDAATYVNDGNILSAGDQLNVIHNDLLGTSVYEERSLFQSVFQVCNNIRNTGAAGLIMPNDFCADSNCGQIGSILGEAYSPLLALDQADNSGAFKMLPILRDMGEMLTDVIAHFKWESFIFLYEGNVAFELGEMVAAKALNYGWRIHPIKIDAGNFEAQAEYLKSRPVRNVLVYVTHEHLLVEVVNTAFETQLLSNNWHWIFGNLNPPFTERFLEEKYRHNMAFLTRFKIDSNELSYFTSTPTPIKDWQFRQRAAYDAVVALAKALRLYKDERGTLPDPVEFCSNDVKSELIPYLTRVNFRGASGDVSFNAQGDRVNYTITMYSGKDRHTENEAGLFVQDITSWERATGQQWQGKRNKRMYIKPFRQSDAQYIKIVMVPEPPFFMDREEESRRYKVPISSIPGTEEDDYLGISWDLLKEIKKLFEEEMEQPFDYQIVQMDRGQYGTLDLSTGEWDGAMREIIDGDADIIMGALQPRLLVSPPGGFVFISLLAWLIGRYDPYEWRGRSKRNLVSADDGRTYTLPDAILFVLSTGFWQGYIRGPRSWAFRILAAFWFFFAISITFLYLWNVNTVFKFSKTALKVQDQADLLMQDQFHFGIVRFSPAYDLYRYW</sequence>
<keyword evidence="7 14" id="KW-0472">Membrane</keyword>
<dbReference type="Pfam" id="PF00060">
    <property type="entry name" value="Lig_chan"/>
    <property type="match status" value="1"/>
</dbReference>
<dbReference type="PANTHER" id="PTHR18966">
    <property type="entry name" value="IONOTROPIC GLUTAMATE RECEPTOR"/>
    <property type="match status" value="1"/>
</dbReference>
<evidence type="ECO:0000256" key="6">
    <source>
        <dbReference type="ARBA" id="ARBA00023065"/>
    </source>
</evidence>
<dbReference type="OrthoDB" id="5984008at2759"/>
<evidence type="ECO:0000256" key="8">
    <source>
        <dbReference type="ARBA" id="ARBA00023170"/>
    </source>
</evidence>
<evidence type="ECO:0000256" key="13">
    <source>
        <dbReference type="ARBA" id="ARBA00034100"/>
    </source>
</evidence>
<dbReference type="InterPro" id="IPR019594">
    <property type="entry name" value="Glu/Gly-bd"/>
</dbReference>
<evidence type="ECO:0000313" key="16">
    <source>
        <dbReference type="EMBL" id="PIK48931.1"/>
    </source>
</evidence>
<protein>
    <submittedName>
        <fullName evidence="16">Putative glutamate receptor 2</fullName>
    </submittedName>
</protein>
<feature type="transmembrane region" description="Helical" evidence="14">
    <location>
        <begin position="478"/>
        <end position="499"/>
    </location>
</feature>
<keyword evidence="10" id="KW-0628">Postsynaptic cell membrane</keyword>
<evidence type="ECO:0000259" key="15">
    <source>
        <dbReference type="SMART" id="SM00918"/>
    </source>
</evidence>
<dbReference type="InterPro" id="IPR001828">
    <property type="entry name" value="ANF_lig-bd_rcpt"/>
</dbReference>
<evidence type="ECO:0000256" key="12">
    <source>
        <dbReference type="ARBA" id="ARBA00023303"/>
    </source>
</evidence>
<dbReference type="GO" id="GO:0045211">
    <property type="term" value="C:postsynaptic membrane"/>
    <property type="evidence" value="ECO:0007669"/>
    <property type="project" value="UniProtKB-SubCell"/>
</dbReference>
<evidence type="ECO:0000256" key="14">
    <source>
        <dbReference type="SAM" id="Phobius"/>
    </source>
</evidence>
<dbReference type="InterPro" id="IPR001320">
    <property type="entry name" value="Iontro_rcpt_C"/>
</dbReference>